<evidence type="ECO:0000313" key="2">
    <source>
        <dbReference type="EMBL" id="EGI12625.1"/>
    </source>
</evidence>
<name>F4T900_ECOLX</name>
<dbReference type="EMBL" id="GL883955">
    <property type="protein sequence ID" value="EGI12635.1"/>
    <property type="molecule type" value="Genomic_DNA"/>
</dbReference>
<gene>
    <name evidence="3" type="ORF">ECIG_05613</name>
    <name evidence="2" type="ORF">ECIG_05640</name>
    <name evidence="1" type="ORF">ECIG_05646</name>
</gene>
<evidence type="ECO:0000313" key="1">
    <source>
        <dbReference type="EMBL" id="EGI12623.1"/>
    </source>
</evidence>
<organism evidence="3 4">
    <name type="scientific">Escherichia coli M605</name>
    <dbReference type="NCBI Taxonomy" id="656417"/>
    <lineage>
        <taxon>Bacteria</taxon>
        <taxon>Pseudomonadati</taxon>
        <taxon>Pseudomonadota</taxon>
        <taxon>Gammaproteobacteria</taxon>
        <taxon>Enterobacterales</taxon>
        <taxon>Enterobacteriaceae</taxon>
        <taxon>Escherichia</taxon>
    </lineage>
</organism>
<dbReference type="EMBL" id="GL883967">
    <property type="protein sequence ID" value="EGI12623.1"/>
    <property type="molecule type" value="Genomic_DNA"/>
</dbReference>
<dbReference type="AlphaFoldDB" id="F4T900"/>
<sequence length="36" mass="4135">MCKSAAALWPLSPPPIQHNGMTHYAHPRAIQRKIRR</sequence>
<accession>F4T900</accession>
<reference evidence="3 4" key="1">
    <citation type="submission" date="2010-01" db="EMBL/GenBank/DDBJ databases">
        <title>The Genome Sequence of Escherichia coli M605.</title>
        <authorList>
            <consortium name="The Broad Institute Genome Sequencing Platform"/>
            <consortium name="The Broad Institute Genome Sequencing Center for Infectious Disease"/>
            <person name="Feldgarden M."/>
            <person name="Gordon D.M."/>
            <person name="Johnson J.R."/>
            <person name="Johnston B.D."/>
            <person name="Young S."/>
            <person name="Zeng Q."/>
            <person name="Koehrsen M."/>
            <person name="Alvarado L."/>
            <person name="Berlin A.M."/>
            <person name="Borenstein D."/>
            <person name="Chapman S.B."/>
            <person name="Chen Z."/>
            <person name="Engels R."/>
            <person name="Freedman E."/>
            <person name="Gellesch M."/>
            <person name="Goldberg J."/>
            <person name="Griggs A."/>
            <person name="Gujja S."/>
            <person name="Heilman E.R."/>
            <person name="Heiman D.I."/>
            <person name="Hepburn T.A."/>
            <person name="Howarth C."/>
            <person name="Jen D."/>
            <person name="Larson L."/>
            <person name="Lewis B."/>
            <person name="Mehta T."/>
            <person name="Park D."/>
            <person name="Pearson M."/>
            <person name="Richards J."/>
            <person name="Roberts A."/>
            <person name="Saif S."/>
            <person name="Shea T.D."/>
            <person name="Shenoy N."/>
            <person name="Sisk P."/>
            <person name="Stolte C."/>
            <person name="Sykes S.N."/>
            <person name="Walk T."/>
            <person name="White J."/>
            <person name="Yandava C."/>
            <person name="Haas B."/>
            <person name="Henn M.R."/>
            <person name="Nusbaum C."/>
            <person name="Birren B."/>
        </authorList>
    </citation>
    <scope>NUCLEOTIDE SEQUENCE [LARGE SCALE GENOMIC DNA]</scope>
    <source>
        <strain evidence="3 4">M605</strain>
    </source>
</reference>
<protein>
    <submittedName>
        <fullName evidence="3">Uncharacterized protein</fullName>
    </submittedName>
</protein>
<dbReference type="HOGENOM" id="CLU_3356128_0_0_6"/>
<dbReference type="EMBL" id="GL883966">
    <property type="protein sequence ID" value="EGI12625.1"/>
    <property type="molecule type" value="Genomic_DNA"/>
</dbReference>
<evidence type="ECO:0000313" key="4">
    <source>
        <dbReference type="Proteomes" id="UP000004710"/>
    </source>
</evidence>
<evidence type="ECO:0000313" key="3">
    <source>
        <dbReference type="EMBL" id="EGI12635.1"/>
    </source>
</evidence>
<proteinExistence type="predicted"/>
<dbReference type="Proteomes" id="UP000004710">
    <property type="component" value="Unassembled WGS sequence"/>
</dbReference>